<reference evidence="4" key="1">
    <citation type="submission" date="2018-06" db="EMBL/GenBank/DDBJ databases">
        <title>Complete genome of Pseudomonas insecticola strain QZS01.</title>
        <authorList>
            <person name="Wang J."/>
            <person name="Su Q."/>
        </authorList>
    </citation>
    <scope>NUCLEOTIDE SEQUENCE [LARGE SCALE GENOMIC DNA]</scope>
    <source>
        <strain evidence="4">QZS01</strain>
    </source>
</reference>
<name>A0A3Q9JMB8_9GAMM</name>
<dbReference type="KEGG" id="emo:DM558_00340"/>
<gene>
    <name evidence="3" type="ORF">DM558_00340</name>
</gene>
<evidence type="ECO:0000313" key="3">
    <source>
        <dbReference type="EMBL" id="AZS49318.1"/>
    </source>
</evidence>
<dbReference type="EMBL" id="CP029822">
    <property type="protein sequence ID" value="AZS49318.1"/>
    <property type="molecule type" value="Genomic_DNA"/>
</dbReference>
<accession>A0A3Q9JMB8</accession>
<dbReference type="Gene3D" id="1.10.8.1180">
    <property type="match status" value="1"/>
</dbReference>
<dbReference type="InterPro" id="IPR040480">
    <property type="entry name" value="DnaT_DNA_bind"/>
</dbReference>
<dbReference type="AlphaFoldDB" id="A0A3Q9JMB8"/>
<keyword evidence="4" id="KW-1185">Reference proteome</keyword>
<organism evidence="3 4">
    <name type="scientific">Entomomonas moraniae</name>
    <dbReference type="NCBI Taxonomy" id="2213226"/>
    <lineage>
        <taxon>Bacteria</taxon>
        <taxon>Pseudomonadati</taxon>
        <taxon>Pseudomonadota</taxon>
        <taxon>Gammaproteobacteria</taxon>
        <taxon>Pseudomonadales</taxon>
        <taxon>Pseudomonadaceae</taxon>
        <taxon>Entomomonas</taxon>
    </lineage>
</organism>
<proteinExistence type="predicted"/>
<dbReference type="Proteomes" id="UP000273143">
    <property type="component" value="Chromosome"/>
</dbReference>
<evidence type="ECO:0000256" key="1">
    <source>
        <dbReference type="SAM" id="MobiDB-lite"/>
    </source>
</evidence>
<feature type="region of interest" description="Disordered" evidence="1">
    <location>
        <begin position="240"/>
        <end position="259"/>
    </location>
</feature>
<sequence>MPAFQINDDEWCCLRGLPYLAREVYFVLRRYMDYSTGITGIQRKVSLKAISEELYVEPHQGLTDSGEPTERQIRRALDWLEKAGLIKRDKTFNKSSKQSVFKLILASRDYSVQNKVDSQKEAYAVSKRSVLEDNNGKDSIDFDSGQVDSSKTSKAVMPPVVKTKTNIYSDEERYSMHVDWFPDWQLFKSKMIRSGLGKAPIPPDVLDNFKYYWLGRPNIQKTTKDWEQTLFNHVKNNLVRGKGNASRNSNGTRQGKESLIERTRRELDSWVAE</sequence>
<protein>
    <recommendedName>
        <fullName evidence="2">DnaT DNA-binding domain-containing protein</fullName>
    </recommendedName>
</protein>
<evidence type="ECO:0000259" key="2">
    <source>
        <dbReference type="Pfam" id="PF17948"/>
    </source>
</evidence>
<dbReference type="Pfam" id="PF17948">
    <property type="entry name" value="DnaT"/>
    <property type="match status" value="1"/>
</dbReference>
<feature type="domain" description="DnaT DNA-binding" evidence="2">
    <location>
        <begin position="175"/>
        <end position="241"/>
    </location>
</feature>
<evidence type="ECO:0000313" key="4">
    <source>
        <dbReference type="Proteomes" id="UP000273143"/>
    </source>
</evidence>
<dbReference type="RefSeq" id="WP_127161537.1">
    <property type="nucleotide sequence ID" value="NZ_CP029822.1"/>
</dbReference>